<reference evidence="8" key="1">
    <citation type="journal article" date="2011" name="J. Bacteriol.">
        <title>Genome sequences of eight morphologically diverse alphaproteobacteria.</title>
        <authorList>
            <consortium name="US DOE Joint Genome Institute"/>
            <person name="Brown P.J."/>
            <person name="Kysela D.T."/>
            <person name="Buechlein A."/>
            <person name="Hemmerich C."/>
            <person name="Brun Y.V."/>
        </authorList>
    </citation>
    <scope>NUCLEOTIDE SEQUENCE [LARGE SCALE GENOMIC DNA]</scope>
    <source>
        <strain evidence="8">ATCC 17100 / ATH 3.1.1 / DSM 162 / LMG 4299</strain>
    </source>
</reference>
<keyword evidence="3 4" id="KW-0129">CBS domain</keyword>
<dbReference type="SUPFAM" id="SSF54631">
    <property type="entry name" value="CBS-domain pair"/>
    <property type="match status" value="1"/>
</dbReference>
<dbReference type="PANTHER" id="PTHR22777">
    <property type="entry name" value="HEMOLYSIN-RELATED"/>
    <property type="match status" value="1"/>
</dbReference>
<dbReference type="SUPFAM" id="SSF56176">
    <property type="entry name" value="FAD-binding/transporter-associated domain-like"/>
    <property type="match status" value="1"/>
</dbReference>
<organism evidence="7 8">
    <name type="scientific">Rhodomicrobium vannielii (strain ATCC 17100 / DSM 162 / LMG 4299 / NCIMB 10020 / ATH 3.1.1)</name>
    <dbReference type="NCBI Taxonomy" id="648757"/>
    <lineage>
        <taxon>Bacteria</taxon>
        <taxon>Pseudomonadati</taxon>
        <taxon>Pseudomonadota</taxon>
        <taxon>Alphaproteobacteria</taxon>
        <taxon>Hyphomicrobiales</taxon>
        <taxon>Hyphomicrobiaceae</taxon>
        <taxon>Rhodomicrobium</taxon>
    </lineage>
</organism>
<dbReference type="GO" id="GO:0005886">
    <property type="term" value="C:plasma membrane"/>
    <property type="evidence" value="ECO:0007669"/>
    <property type="project" value="TreeGrafter"/>
</dbReference>
<dbReference type="AlphaFoldDB" id="E3I4D5"/>
<dbReference type="Pfam" id="PF00571">
    <property type="entry name" value="CBS"/>
    <property type="match status" value="2"/>
</dbReference>
<evidence type="ECO:0000256" key="2">
    <source>
        <dbReference type="ARBA" id="ARBA00022737"/>
    </source>
</evidence>
<dbReference type="Proteomes" id="UP000001399">
    <property type="component" value="Chromosome"/>
</dbReference>
<dbReference type="InterPro" id="IPR005170">
    <property type="entry name" value="Transptr-assoc_dom"/>
</dbReference>
<evidence type="ECO:0000256" key="3">
    <source>
        <dbReference type="ARBA" id="ARBA00023122"/>
    </source>
</evidence>
<dbReference type="SMART" id="SM01091">
    <property type="entry name" value="CorC_HlyC"/>
    <property type="match status" value="1"/>
</dbReference>
<feature type="region of interest" description="Disordered" evidence="5">
    <location>
        <begin position="311"/>
        <end position="340"/>
    </location>
</feature>
<protein>
    <submittedName>
        <fullName evidence="7">CBS domain containing protein</fullName>
    </submittedName>
</protein>
<dbReference type="Pfam" id="PF03471">
    <property type="entry name" value="CorC_HlyC"/>
    <property type="match status" value="1"/>
</dbReference>
<dbReference type="InterPro" id="IPR044751">
    <property type="entry name" value="Ion_transp-like_CBS"/>
</dbReference>
<dbReference type="GO" id="GO:0050660">
    <property type="term" value="F:flavin adenine dinucleotide binding"/>
    <property type="evidence" value="ECO:0007669"/>
    <property type="project" value="InterPro"/>
</dbReference>
<dbReference type="STRING" id="648757.Rvan_1180"/>
<evidence type="ECO:0000313" key="8">
    <source>
        <dbReference type="Proteomes" id="UP000001399"/>
    </source>
</evidence>
<feature type="domain" description="CBS" evidence="6">
    <location>
        <begin position="155"/>
        <end position="212"/>
    </location>
</feature>
<evidence type="ECO:0000256" key="4">
    <source>
        <dbReference type="PROSITE-ProRule" id="PRU00703"/>
    </source>
</evidence>
<dbReference type="CDD" id="cd04590">
    <property type="entry name" value="CBS_pair_CorC_HlyC_assoc"/>
    <property type="match status" value="1"/>
</dbReference>
<dbReference type="InterPro" id="IPR046342">
    <property type="entry name" value="CBS_dom_sf"/>
</dbReference>
<dbReference type="InterPro" id="IPR036318">
    <property type="entry name" value="FAD-bd_PCMH-like_sf"/>
</dbReference>
<keyword evidence="8" id="KW-1185">Reference proteome</keyword>
<dbReference type="InterPro" id="IPR000644">
    <property type="entry name" value="CBS_dom"/>
</dbReference>
<dbReference type="FunFam" id="3.10.580.10:FF:000002">
    <property type="entry name" value="Magnesium/cobalt efflux protein CorC"/>
    <property type="match status" value="1"/>
</dbReference>
<dbReference type="PROSITE" id="PS51371">
    <property type="entry name" value="CBS"/>
    <property type="match status" value="2"/>
</dbReference>
<dbReference type="PANTHER" id="PTHR22777:SF27">
    <property type="entry name" value="MAGNESIUM AND COBALT EFFLUX PROTEIN CORC"/>
    <property type="match status" value="1"/>
</dbReference>
<dbReference type="OrthoDB" id="9797674at2"/>
<dbReference type="eggNOG" id="COG1253">
    <property type="taxonomic scope" value="Bacteria"/>
</dbReference>
<gene>
    <name evidence="7" type="ordered locus">Rvan_1180</name>
</gene>
<evidence type="ECO:0000256" key="5">
    <source>
        <dbReference type="SAM" id="MobiDB-lite"/>
    </source>
</evidence>
<dbReference type="Gene3D" id="3.10.580.10">
    <property type="entry name" value="CBS-domain"/>
    <property type="match status" value="1"/>
</dbReference>
<dbReference type="InterPro" id="IPR016169">
    <property type="entry name" value="FAD-bd_PCMH_sub2"/>
</dbReference>
<proteinExistence type="inferred from homology"/>
<evidence type="ECO:0000259" key="6">
    <source>
        <dbReference type="PROSITE" id="PS51371"/>
    </source>
</evidence>
<comment type="similarity">
    <text evidence="1">Belongs to the UPF0053 family. Hemolysin C subfamily.</text>
</comment>
<evidence type="ECO:0000313" key="7">
    <source>
        <dbReference type="EMBL" id="ADP70450.1"/>
    </source>
</evidence>
<dbReference type="EMBL" id="CP002292">
    <property type="protein sequence ID" value="ADP70450.1"/>
    <property type="molecule type" value="Genomic_DNA"/>
</dbReference>
<sequence length="340" mass="36624">MPPQILLDTGKSKPSAGWLQRMAANLGFASNETLRDTLESAIAESVGEDDKSMSQQERMMLLNVLGFGESKVSEIMLPRADVVAAEEQQTVGDLLALFAQEGHARIPVYRESLDDAIGMVHIKDAMVWVMKHGAKEGQVDLSQDVLKTTIADSKLVREVLFVPASMSALALLAKMKAKTTHLAIVVDEFGGTDGLVTLQDLVDSIVGDIADEHDDAHQFSIAVKDETFVASARAPIEDVEQVLGLSLATPGVTDDVDTLGGLILAMVGSFPKRGQLIHHHSGVTFEIMEAGPRRLHTVRIFKQRVLNGPEKPLLLPAPDGDVSHGGETATRTELRDARAA</sequence>
<keyword evidence="2" id="KW-0677">Repeat</keyword>
<dbReference type="HOGENOM" id="CLU_015237_3_1_5"/>
<name>E3I4D5_RHOVT</name>
<dbReference type="KEGG" id="rva:Rvan_1180"/>
<feature type="compositionally biased region" description="Basic and acidic residues" evidence="5">
    <location>
        <begin position="330"/>
        <end position="340"/>
    </location>
</feature>
<accession>E3I4D5</accession>
<dbReference type="Gene3D" id="3.30.465.10">
    <property type="match status" value="1"/>
</dbReference>
<evidence type="ECO:0000256" key="1">
    <source>
        <dbReference type="ARBA" id="ARBA00006446"/>
    </source>
</evidence>
<feature type="domain" description="CBS" evidence="6">
    <location>
        <begin position="76"/>
        <end position="136"/>
    </location>
</feature>